<dbReference type="PANTHER" id="PTHR43280:SF34">
    <property type="entry name" value="ARAC-FAMILY TRANSCRIPTIONAL REGULATOR"/>
    <property type="match status" value="1"/>
</dbReference>
<gene>
    <name evidence="5" type="ORF">SAMN02745229_00601</name>
</gene>
<feature type="domain" description="HTH araC/xylS-type" evidence="4">
    <location>
        <begin position="145"/>
        <end position="243"/>
    </location>
</feature>
<evidence type="ECO:0000259" key="4">
    <source>
        <dbReference type="PROSITE" id="PS01124"/>
    </source>
</evidence>
<dbReference type="STRING" id="1121131.SAMN02745229_00601"/>
<evidence type="ECO:0000256" key="1">
    <source>
        <dbReference type="ARBA" id="ARBA00023015"/>
    </source>
</evidence>
<dbReference type="InterPro" id="IPR018060">
    <property type="entry name" value="HTH_AraC"/>
</dbReference>
<dbReference type="OrthoDB" id="1934152at2"/>
<keyword evidence="6" id="KW-1185">Reference proteome</keyword>
<accession>A0A1M5TRQ0</accession>
<keyword evidence="3" id="KW-0804">Transcription</keyword>
<dbReference type="Gene3D" id="1.10.10.60">
    <property type="entry name" value="Homeodomain-like"/>
    <property type="match status" value="2"/>
</dbReference>
<proteinExistence type="predicted"/>
<dbReference type="Pfam" id="PF12833">
    <property type="entry name" value="HTH_18"/>
    <property type="match status" value="1"/>
</dbReference>
<evidence type="ECO:0000313" key="6">
    <source>
        <dbReference type="Proteomes" id="UP000184278"/>
    </source>
</evidence>
<dbReference type="Proteomes" id="UP000184278">
    <property type="component" value="Unassembled WGS sequence"/>
</dbReference>
<organism evidence="5 6">
    <name type="scientific">Butyrivibrio fibrisolvens DSM 3071</name>
    <dbReference type="NCBI Taxonomy" id="1121131"/>
    <lineage>
        <taxon>Bacteria</taxon>
        <taxon>Bacillati</taxon>
        <taxon>Bacillota</taxon>
        <taxon>Clostridia</taxon>
        <taxon>Lachnospirales</taxon>
        <taxon>Lachnospiraceae</taxon>
        <taxon>Butyrivibrio</taxon>
    </lineage>
</organism>
<dbReference type="GO" id="GO:0043565">
    <property type="term" value="F:sequence-specific DNA binding"/>
    <property type="evidence" value="ECO:0007669"/>
    <property type="project" value="InterPro"/>
</dbReference>
<dbReference type="GO" id="GO:0003700">
    <property type="term" value="F:DNA-binding transcription factor activity"/>
    <property type="evidence" value="ECO:0007669"/>
    <property type="project" value="InterPro"/>
</dbReference>
<dbReference type="PROSITE" id="PS01124">
    <property type="entry name" value="HTH_ARAC_FAMILY_2"/>
    <property type="match status" value="1"/>
</dbReference>
<dbReference type="PANTHER" id="PTHR43280">
    <property type="entry name" value="ARAC-FAMILY TRANSCRIPTIONAL REGULATOR"/>
    <property type="match status" value="1"/>
</dbReference>
<dbReference type="EMBL" id="FQXK01000005">
    <property type="protein sequence ID" value="SHH53276.1"/>
    <property type="molecule type" value="Genomic_DNA"/>
</dbReference>
<dbReference type="InterPro" id="IPR009057">
    <property type="entry name" value="Homeodomain-like_sf"/>
</dbReference>
<evidence type="ECO:0000256" key="2">
    <source>
        <dbReference type="ARBA" id="ARBA00023125"/>
    </source>
</evidence>
<name>A0A1M5TRQ0_BUTFI</name>
<dbReference type="RefSeq" id="WP_073385412.1">
    <property type="nucleotide sequence ID" value="NZ_FQXK01000005.1"/>
</dbReference>
<evidence type="ECO:0000313" key="5">
    <source>
        <dbReference type="EMBL" id="SHH53276.1"/>
    </source>
</evidence>
<keyword evidence="2 5" id="KW-0238">DNA-binding</keyword>
<evidence type="ECO:0000256" key="3">
    <source>
        <dbReference type="ARBA" id="ARBA00023163"/>
    </source>
</evidence>
<dbReference type="AlphaFoldDB" id="A0A1M5TRQ0"/>
<dbReference type="GeneID" id="89510528"/>
<reference evidence="6" key="1">
    <citation type="submission" date="2016-11" db="EMBL/GenBank/DDBJ databases">
        <authorList>
            <person name="Varghese N."/>
            <person name="Submissions S."/>
        </authorList>
    </citation>
    <scope>NUCLEOTIDE SEQUENCE [LARGE SCALE GENOMIC DNA]</scope>
    <source>
        <strain evidence="6">DSM 3071</strain>
    </source>
</reference>
<protein>
    <submittedName>
        <fullName evidence="5">AraC-type DNA-binding protein</fullName>
    </submittedName>
</protein>
<keyword evidence="1" id="KW-0805">Transcription regulation</keyword>
<dbReference type="SMART" id="SM00342">
    <property type="entry name" value="HTH_ARAC"/>
    <property type="match status" value="1"/>
</dbReference>
<dbReference type="SUPFAM" id="SSF46689">
    <property type="entry name" value="Homeodomain-like"/>
    <property type="match status" value="2"/>
</dbReference>
<sequence length="246" mass="28172">MDEQEKRFYDYFDIDESLKDVSNAQIEQNYLLEREYMDAIKAGDLDEVLKVKKNLESRVAKLRPRNLSLDELRCAFAVNRALSRIAAYEAGIPAPIIHRITTRESIAIGQAKSSKQMEKACAQMLEEFCDIIKDINENKYSALVQSITYTIKQHFYEDISIAGIAKMMDVSESYMIAAFKKETGTTPAMFLRDTRLKEAEKILASSDEQIQTISGKVGIPDANYFVKIFKSKNGMTPKEYRKKYKV</sequence>